<dbReference type="PANTHER" id="PTHR31446">
    <property type="entry name" value="ACID PHOSPHATASE/VANADIUM-DEPENDENT HALOPEROXIDASE-RELATED PROTEIN"/>
    <property type="match status" value="1"/>
</dbReference>
<keyword evidence="1" id="KW-0812">Transmembrane</keyword>
<evidence type="ECO:0000256" key="1">
    <source>
        <dbReference type="SAM" id="Phobius"/>
    </source>
</evidence>
<accession>A0AAW1PQM5</accession>
<feature type="transmembrane region" description="Helical" evidence="1">
    <location>
        <begin position="133"/>
        <end position="154"/>
    </location>
</feature>
<name>A0AAW1PQM5_9CHLO</name>
<dbReference type="InterPro" id="IPR003832">
    <property type="entry name" value="DUF212"/>
</dbReference>
<proteinExistence type="predicted"/>
<protein>
    <submittedName>
        <fullName evidence="2">Uncharacterized protein</fullName>
    </submittedName>
</protein>
<dbReference type="Pfam" id="PF02681">
    <property type="entry name" value="DUF212"/>
    <property type="match status" value="1"/>
</dbReference>
<dbReference type="InterPro" id="IPR036938">
    <property type="entry name" value="PAP2/HPO_sf"/>
</dbReference>
<dbReference type="Proteomes" id="UP001465755">
    <property type="component" value="Unassembled WGS sequence"/>
</dbReference>
<keyword evidence="1" id="KW-1133">Transmembrane helix</keyword>
<sequence>MRVGSEVILHHASRHRAAFIAALQRLRDAKHKQQAVSVLELLRSYLRPRLQPVLPLALALAPAARSGQWKELTGNHVFLVGFWAWLFAQTLKIFTRRAKTGVWDVRAIVDSGGMPSSHSALCTSVTTAVALEYGLGSPLFAMALCFSLIVMYDATGVRRHAGKQAEVLNIMLGEILEGHPVRATKLKEVLGHTPLQVMAGAIIGVVVGCLFPQPGVMHLAA</sequence>
<keyword evidence="3" id="KW-1185">Reference proteome</keyword>
<dbReference type="AlphaFoldDB" id="A0AAW1PQM5"/>
<keyword evidence="1" id="KW-0472">Membrane</keyword>
<dbReference type="SUPFAM" id="SSF48317">
    <property type="entry name" value="Acid phosphatase/Vanadium-dependent haloperoxidase"/>
    <property type="match status" value="1"/>
</dbReference>
<organism evidence="2 3">
    <name type="scientific">Symbiochloris irregularis</name>
    <dbReference type="NCBI Taxonomy" id="706552"/>
    <lineage>
        <taxon>Eukaryota</taxon>
        <taxon>Viridiplantae</taxon>
        <taxon>Chlorophyta</taxon>
        <taxon>core chlorophytes</taxon>
        <taxon>Trebouxiophyceae</taxon>
        <taxon>Trebouxiales</taxon>
        <taxon>Trebouxiaceae</taxon>
        <taxon>Symbiochloris</taxon>
    </lineage>
</organism>
<evidence type="ECO:0000313" key="3">
    <source>
        <dbReference type="Proteomes" id="UP001465755"/>
    </source>
</evidence>
<evidence type="ECO:0000313" key="2">
    <source>
        <dbReference type="EMBL" id="KAK9811944.1"/>
    </source>
</evidence>
<reference evidence="2 3" key="1">
    <citation type="journal article" date="2024" name="Nat. Commun.">
        <title>Phylogenomics reveals the evolutionary origins of lichenization in chlorophyte algae.</title>
        <authorList>
            <person name="Puginier C."/>
            <person name="Libourel C."/>
            <person name="Otte J."/>
            <person name="Skaloud P."/>
            <person name="Haon M."/>
            <person name="Grisel S."/>
            <person name="Petersen M."/>
            <person name="Berrin J.G."/>
            <person name="Delaux P.M."/>
            <person name="Dal Grande F."/>
            <person name="Keller J."/>
        </authorList>
    </citation>
    <scope>NUCLEOTIDE SEQUENCE [LARGE SCALE GENOMIC DNA]</scope>
    <source>
        <strain evidence="2 3">SAG 2036</strain>
    </source>
</reference>
<comment type="caution">
    <text evidence="2">The sequence shown here is derived from an EMBL/GenBank/DDBJ whole genome shotgun (WGS) entry which is preliminary data.</text>
</comment>
<dbReference type="PANTHER" id="PTHR31446:SF29">
    <property type="entry name" value="ACID PHOSPHATASE_VANADIUM-DEPENDENT HALOPEROXIDASE-RELATED PROTEIN"/>
    <property type="match status" value="1"/>
</dbReference>
<dbReference type="EMBL" id="JALJOQ010000010">
    <property type="protein sequence ID" value="KAK9811944.1"/>
    <property type="molecule type" value="Genomic_DNA"/>
</dbReference>
<gene>
    <name evidence="2" type="ORF">WJX73_001762</name>
</gene>